<keyword evidence="1" id="KW-0472">Membrane</keyword>
<proteinExistence type="predicted"/>
<protein>
    <submittedName>
        <fullName evidence="2">Uncharacterized protein</fullName>
    </submittedName>
</protein>
<dbReference type="EMBL" id="LAZR01004491">
    <property type="protein sequence ID" value="KKN08120.1"/>
    <property type="molecule type" value="Genomic_DNA"/>
</dbReference>
<organism evidence="2">
    <name type="scientific">marine sediment metagenome</name>
    <dbReference type="NCBI Taxonomy" id="412755"/>
    <lineage>
        <taxon>unclassified sequences</taxon>
        <taxon>metagenomes</taxon>
        <taxon>ecological metagenomes</taxon>
    </lineage>
</organism>
<feature type="transmembrane region" description="Helical" evidence="1">
    <location>
        <begin position="86"/>
        <end position="107"/>
    </location>
</feature>
<feature type="transmembrane region" description="Helical" evidence="1">
    <location>
        <begin position="57"/>
        <end position="74"/>
    </location>
</feature>
<evidence type="ECO:0000256" key="1">
    <source>
        <dbReference type="SAM" id="Phobius"/>
    </source>
</evidence>
<name>A0A0F9MLH7_9ZZZZ</name>
<sequence length="117" mass="13283">MLRFIGVALLQLTSSSLKEAMEGGYSSPMNKYYTQREYHIMSETENLLPKRKTRRNIVYATLIFCFLLIGYLVYAGSPDNSLHESGLAWAFSTSIFVIGGYVFGSVMDNLNDKKYTK</sequence>
<keyword evidence="1" id="KW-0812">Transmembrane</keyword>
<dbReference type="AlphaFoldDB" id="A0A0F9MLH7"/>
<accession>A0A0F9MLH7</accession>
<keyword evidence="1" id="KW-1133">Transmembrane helix</keyword>
<comment type="caution">
    <text evidence="2">The sequence shown here is derived from an EMBL/GenBank/DDBJ whole genome shotgun (WGS) entry which is preliminary data.</text>
</comment>
<evidence type="ECO:0000313" key="2">
    <source>
        <dbReference type="EMBL" id="KKN08120.1"/>
    </source>
</evidence>
<reference evidence="2" key="1">
    <citation type="journal article" date="2015" name="Nature">
        <title>Complex archaea that bridge the gap between prokaryotes and eukaryotes.</title>
        <authorList>
            <person name="Spang A."/>
            <person name="Saw J.H."/>
            <person name="Jorgensen S.L."/>
            <person name="Zaremba-Niedzwiedzka K."/>
            <person name="Martijn J."/>
            <person name="Lind A.E."/>
            <person name="van Eijk R."/>
            <person name="Schleper C."/>
            <person name="Guy L."/>
            <person name="Ettema T.J."/>
        </authorList>
    </citation>
    <scope>NUCLEOTIDE SEQUENCE</scope>
</reference>
<gene>
    <name evidence="2" type="ORF">LCGC14_1059920</name>
</gene>